<name>A0A914EI88_9BILA</name>
<sequence>MKLLVPILFSLFQSSSAQCLQCVNKLLDLDACKNPSNQQQVNCWVNKGCMVAYDLLGNPAKMGCNDDNLYPINRQSNLPTVTCPIRDGCGAMYSASLTAINNRTTIFQGCGGGLPNPKNTDLLSYLYPTCFSSLNPDGTYVTQCTCNDANGCNVYSRFFGNCDHGWTYYNVTSKCYQVSPLIVNSYNEATAFCIKYGATLVSIQDLDENNFIANNVANPYNNNTTPGFYIGLKWASGADHTWIWGNGDSSNFTHWLPGQPDGNPAPANITRMIGTAHGFGFWDDITDTPTFSKKAICAKPAYSY</sequence>
<feature type="domain" description="C-type lectin" evidence="2">
    <location>
        <begin position="171"/>
        <end position="284"/>
    </location>
</feature>
<dbReference type="PROSITE" id="PS50041">
    <property type="entry name" value="C_TYPE_LECTIN_2"/>
    <property type="match status" value="1"/>
</dbReference>
<dbReference type="SMART" id="SM00034">
    <property type="entry name" value="CLECT"/>
    <property type="match status" value="1"/>
</dbReference>
<evidence type="ECO:0000259" key="2">
    <source>
        <dbReference type="PROSITE" id="PS50041"/>
    </source>
</evidence>
<organism evidence="3 4">
    <name type="scientific">Acrobeloides nanus</name>
    <dbReference type="NCBI Taxonomy" id="290746"/>
    <lineage>
        <taxon>Eukaryota</taxon>
        <taxon>Metazoa</taxon>
        <taxon>Ecdysozoa</taxon>
        <taxon>Nematoda</taxon>
        <taxon>Chromadorea</taxon>
        <taxon>Rhabditida</taxon>
        <taxon>Tylenchina</taxon>
        <taxon>Cephalobomorpha</taxon>
        <taxon>Cephaloboidea</taxon>
        <taxon>Cephalobidae</taxon>
        <taxon>Acrobeloides</taxon>
    </lineage>
</organism>
<feature type="chain" id="PRO_5037711309" evidence="1">
    <location>
        <begin position="18"/>
        <end position="304"/>
    </location>
</feature>
<dbReference type="Pfam" id="PF00059">
    <property type="entry name" value="Lectin_C"/>
    <property type="match status" value="1"/>
</dbReference>
<keyword evidence="3" id="KW-1185">Reference proteome</keyword>
<reference evidence="4" key="1">
    <citation type="submission" date="2022-11" db="UniProtKB">
        <authorList>
            <consortium name="WormBaseParasite"/>
        </authorList>
    </citation>
    <scope>IDENTIFICATION</scope>
</reference>
<protein>
    <submittedName>
        <fullName evidence="4">C-type lectin domain-containing protein</fullName>
    </submittedName>
</protein>
<dbReference type="WBParaSite" id="ACRNAN_scaffold8499.g32934.t1">
    <property type="protein sequence ID" value="ACRNAN_scaffold8499.g32934.t1"/>
    <property type="gene ID" value="ACRNAN_scaffold8499.g32934"/>
</dbReference>
<accession>A0A914EI88</accession>
<evidence type="ECO:0000313" key="4">
    <source>
        <dbReference type="WBParaSite" id="ACRNAN_scaffold8499.g32934.t1"/>
    </source>
</evidence>
<dbReference type="InterPro" id="IPR016187">
    <property type="entry name" value="CTDL_fold"/>
</dbReference>
<dbReference type="InterPro" id="IPR050111">
    <property type="entry name" value="C-type_lectin/snaclec_domain"/>
</dbReference>
<dbReference type="InterPro" id="IPR016186">
    <property type="entry name" value="C-type_lectin-like/link_sf"/>
</dbReference>
<dbReference type="InterPro" id="IPR001304">
    <property type="entry name" value="C-type_lectin-like"/>
</dbReference>
<feature type="signal peptide" evidence="1">
    <location>
        <begin position="1"/>
        <end position="17"/>
    </location>
</feature>
<dbReference type="SUPFAM" id="SSF56436">
    <property type="entry name" value="C-type lectin-like"/>
    <property type="match status" value="1"/>
</dbReference>
<dbReference type="Gene3D" id="3.10.100.10">
    <property type="entry name" value="Mannose-Binding Protein A, subunit A"/>
    <property type="match status" value="1"/>
</dbReference>
<proteinExistence type="predicted"/>
<dbReference type="Proteomes" id="UP000887540">
    <property type="component" value="Unplaced"/>
</dbReference>
<evidence type="ECO:0000313" key="3">
    <source>
        <dbReference type="Proteomes" id="UP000887540"/>
    </source>
</evidence>
<dbReference type="PANTHER" id="PTHR22803">
    <property type="entry name" value="MANNOSE, PHOSPHOLIPASE, LECTIN RECEPTOR RELATED"/>
    <property type="match status" value="1"/>
</dbReference>
<evidence type="ECO:0000256" key="1">
    <source>
        <dbReference type="SAM" id="SignalP"/>
    </source>
</evidence>
<keyword evidence="1" id="KW-0732">Signal</keyword>
<dbReference type="AlphaFoldDB" id="A0A914EI88"/>